<evidence type="ECO:0000313" key="1">
    <source>
        <dbReference type="EMBL" id="CAA7388014.1"/>
    </source>
</evidence>
<accession>A0A7I8JW94</accession>
<dbReference type="AlphaFoldDB" id="A0A7I8JW94"/>
<dbReference type="EMBL" id="LR746264">
    <property type="protein sequence ID" value="CAA7388014.1"/>
    <property type="molecule type" value="Genomic_DNA"/>
</dbReference>
<name>A0A7I8JW94_SPIIN</name>
<reference evidence="1" key="1">
    <citation type="submission" date="2020-02" db="EMBL/GenBank/DDBJ databases">
        <authorList>
            <person name="Scholz U."/>
            <person name="Mascher M."/>
            <person name="Fiebig A."/>
        </authorList>
    </citation>
    <scope>NUCLEOTIDE SEQUENCE</scope>
</reference>
<evidence type="ECO:0000313" key="2">
    <source>
        <dbReference type="Proteomes" id="UP000663760"/>
    </source>
</evidence>
<proteinExistence type="predicted"/>
<sequence length="94" mass="10498">MASVVDDLPKPLLEDDFFNGLGMSCNGRSVSLGLTSGILGVHRLLPPIHYRIWDATAETRRISLELRRRGRVPTAQECTDLRSSSCPPRLLFTF</sequence>
<gene>
    <name evidence="1" type="ORF">SI8410_01000329</name>
</gene>
<keyword evidence="2" id="KW-1185">Reference proteome</keyword>
<dbReference type="Proteomes" id="UP000663760">
    <property type="component" value="Chromosome 1"/>
</dbReference>
<protein>
    <submittedName>
        <fullName evidence="1">Uncharacterized protein</fullName>
    </submittedName>
</protein>
<organism evidence="1 2">
    <name type="scientific">Spirodela intermedia</name>
    <name type="common">Intermediate duckweed</name>
    <dbReference type="NCBI Taxonomy" id="51605"/>
    <lineage>
        <taxon>Eukaryota</taxon>
        <taxon>Viridiplantae</taxon>
        <taxon>Streptophyta</taxon>
        <taxon>Embryophyta</taxon>
        <taxon>Tracheophyta</taxon>
        <taxon>Spermatophyta</taxon>
        <taxon>Magnoliopsida</taxon>
        <taxon>Liliopsida</taxon>
        <taxon>Araceae</taxon>
        <taxon>Lemnoideae</taxon>
        <taxon>Spirodela</taxon>
    </lineage>
</organism>